<dbReference type="EMBL" id="AQHW01000025">
    <property type="protein sequence ID" value="KKB49216.1"/>
    <property type="molecule type" value="Genomic_DNA"/>
</dbReference>
<reference evidence="7 8" key="1">
    <citation type="submission" date="2013-04" db="EMBL/GenBank/DDBJ databases">
        <title>The Genome Sequence of Parabacteroides gordonii DSM 23371.</title>
        <authorList>
            <consortium name="The Broad Institute Genomics Platform"/>
            <person name="Earl A."/>
            <person name="Ward D."/>
            <person name="Feldgarden M."/>
            <person name="Gevers D."/>
            <person name="Martens E."/>
            <person name="Sakamoto M."/>
            <person name="Benno Y."/>
            <person name="Suzuki N."/>
            <person name="Matsunaga N."/>
            <person name="Koshihara K."/>
            <person name="Seki M."/>
            <person name="Komiya H."/>
            <person name="Walker B."/>
            <person name="Young S."/>
            <person name="Zeng Q."/>
            <person name="Gargeya S."/>
            <person name="Fitzgerald M."/>
            <person name="Haas B."/>
            <person name="Abouelleil A."/>
            <person name="Allen A.W."/>
            <person name="Alvarado L."/>
            <person name="Arachchi H.M."/>
            <person name="Berlin A.M."/>
            <person name="Chapman S.B."/>
            <person name="Gainer-Dewar J."/>
            <person name="Goldberg J."/>
            <person name="Griggs A."/>
            <person name="Gujja S."/>
            <person name="Hansen M."/>
            <person name="Howarth C."/>
            <person name="Imamovic A."/>
            <person name="Ireland A."/>
            <person name="Larimer J."/>
            <person name="McCowan C."/>
            <person name="Murphy C."/>
            <person name="Pearson M."/>
            <person name="Poon T.W."/>
            <person name="Priest M."/>
            <person name="Roberts A."/>
            <person name="Saif S."/>
            <person name="Shea T."/>
            <person name="Sisk P."/>
            <person name="Sykes S."/>
            <person name="Wortman J."/>
            <person name="Nusbaum C."/>
            <person name="Birren B."/>
        </authorList>
    </citation>
    <scope>NUCLEOTIDE SEQUENCE [LARGE SCALE GENOMIC DNA]</scope>
    <source>
        <strain evidence="7 8">MS-1</strain>
    </source>
</reference>
<dbReference type="GO" id="GO:0043190">
    <property type="term" value="C:ATP-binding cassette (ABC) transporter complex"/>
    <property type="evidence" value="ECO:0007669"/>
    <property type="project" value="TreeGrafter"/>
</dbReference>
<evidence type="ECO:0008006" key="9">
    <source>
        <dbReference type="Google" id="ProtNLM"/>
    </source>
</evidence>
<dbReference type="PANTHER" id="PTHR33529">
    <property type="entry name" value="SLR0882 PROTEIN-RELATED"/>
    <property type="match status" value="1"/>
</dbReference>
<evidence type="ECO:0000256" key="2">
    <source>
        <dbReference type="ARBA" id="ARBA00022475"/>
    </source>
</evidence>
<dbReference type="Pfam" id="PF03739">
    <property type="entry name" value="LptF_LptG"/>
    <property type="match status" value="1"/>
</dbReference>
<dbReference type="Proteomes" id="UP000033035">
    <property type="component" value="Unassembled WGS sequence"/>
</dbReference>
<accession>A0A0F5IUJ5</accession>
<dbReference type="PATRIC" id="fig|1203610.3.peg.4357"/>
<keyword evidence="4 6" id="KW-1133">Transmembrane helix</keyword>
<dbReference type="STRING" id="1203610.HMPREF1536_04280"/>
<keyword evidence="5 6" id="KW-0472">Membrane</keyword>
<evidence type="ECO:0000256" key="4">
    <source>
        <dbReference type="ARBA" id="ARBA00022989"/>
    </source>
</evidence>
<gene>
    <name evidence="7" type="ORF">HMPREF1536_04280</name>
</gene>
<feature type="transmembrane region" description="Helical" evidence="6">
    <location>
        <begin position="280"/>
        <end position="297"/>
    </location>
</feature>
<evidence type="ECO:0000256" key="6">
    <source>
        <dbReference type="SAM" id="Phobius"/>
    </source>
</evidence>
<sequence length="361" mass="41202">MKFKLKRVDWYIIKQFLGTYVFAIILIISISVVFDINEKIDKFLKPDVPLQAIILDYYMNFIPYFANLFSPLFTFIAVIFFTSKLADNSEIIAMLASGMSFRRLMLPYAISAGIIAIASFILSAYIIPPANITRIDFQNKYIRNKKVESARNIQIEVEPGVIAYFNRYDSRPNMGYRFSLEHFEGKKLVSRLTANSIKYDSLYQWTVIDYMIRDFDGLREHISEGSRKDTTLTIIPSDFLISATDCETMTSPELATYIERQKTRGIGNIQTFQIEYHKRFASIMAAFILTSIGASLSSRKIKGGMGLNIGIGLGLSFSYILFTTVTSTFAINGYVSPMVAAWIPNILYTFIAIYLYRKAPR</sequence>
<comment type="caution">
    <text evidence="7">The sequence shown here is derived from an EMBL/GenBank/DDBJ whole genome shotgun (WGS) entry which is preliminary data.</text>
</comment>
<feature type="transmembrane region" description="Helical" evidence="6">
    <location>
        <begin position="309"/>
        <end position="331"/>
    </location>
</feature>
<evidence type="ECO:0000256" key="1">
    <source>
        <dbReference type="ARBA" id="ARBA00004651"/>
    </source>
</evidence>
<dbReference type="AlphaFoldDB" id="A0A0F5IUJ5"/>
<dbReference type="InterPro" id="IPR005495">
    <property type="entry name" value="LptG/LptF_permease"/>
</dbReference>
<keyword evidence="3 6" id="KW-0812">Transmembrane</keyword>
<feature type="transmembrane region" description="Helical" evidence="6">
    <location>
        <begin position="104"/>
        <end position="127"/>
    </location>
</feature>
<proteinExistence type="predicted"/>
<organism evidence="7 8">
    <name type="scientific">Parabacteroides gordonii MS-1 = DSM 23371</name>
    <dbReference type="NCBI Taxonomy" id="1203610"/>
    <lineage>
        <taxon>Bacteria</taxon>
        <taxon>Pseudomonadati</taxon>
        <taxon>Bacteroidota</taxon>
        <taxon>Bacteroidia</taxon>
        <taxon>Bacteroidales</taxon>
        <taxon>Tannerellaceae</taxon>
        <taxon>Parabacteroides</taxon>
    </lineage>
</organism>
<name>A0A0F5IUJ5_9BACT</name>
<keyword evidence="2" id="KW-1003">Cell membrane</keyword>
<dbReference type="GO" id="GO:0015920">
    <property type="term" value="P:lipopolysaccharide transport"/>
    <property type="evidence" value="ECO:0007669"/>
    <property type="project" value="TreeGrafter"/>
</dbReference>
<keyword evidence="8" id="KW-1185">Reference proteome</keyword>
<dbReference type="PANTHER" id="PTHR33529:SF8">
    <property type="entry name" value="PERMEASE, YJGP_YJGQ FAMILY"/>
    <property type="match status" value="1"/>
</dbReference>
<dbReference type="HOGENOM" id="CLU_028799_3_1_10"/>
<dbReference type="RefSeq" id="WP_028729216.1">
    <property type="nucleotide sequence ID" value="NZ_KE386763.1"/>
</dbReference>
<protein>
    <recommendedName>
        <fullName evidence="9">YjgP/YjgQ family permease</fullName>
    </recommendedName>
</protein>
<evidence type="ECO:0000313" key="8">
    <source>
        <dbReference type="Proteomes" id="UP000033035"/>
    </source>
</evidence>
<feature type="transmembrane region" description="Helical" evidence="6">
    <location>
        <begin position="337"/>
        <end position="356"/>
    </location>
</feature>
<evidence type="ECO:0000256" key="3">
    <source>
        <dbReference type="ARBA" id="ARBA00022692"/>
    </source>
</evidence>
<evidence type="ECO:0000313" key="7">
    <source>
        <dbReference type="EMBL" id="KKB49216.1"/>
    </source>
</evidence>
<evidence type="ECO:0000256" key="5">
    <source>
        <dbReference type="ARBA" id="ARBA00023136"/>
    </source>
</evidence>
<feature type="transmembrane region" description="Helical" evidence="6">
    <location>
        <begin position="12"/>
        <end position="34"/>
    </location>
</feature>
<comment type="subcellular location">
    <subcellularLocation>
        <location evidence="1">Cell membrane</location>
        <topology evidence="1">Multi-pass membrane protein</topology>
    </subcellularLocation>
</comment>
<feature type="transmembrane region" description="Helical" evidence="6">
    <location>
        <begin position="64"/>
        <end position="83"/>
    </location>
</feature>